<comment type="caution">
    <text evidence="7">The sequence shown here is derived from an EMBL/GenBank/DDBJ whole genome shotgun (WGS) entry which is preliminary data.</text>
</comment>
<dbReference type="SMART" id="SM00382">
    <property type="entry name" value="AAA"/>
    <property type="match status" value="1"/>
</dbReference>
<dbReference type="InterPro" id="IPR003593">
    <property type="entry name" value="AAA+_ATPase"/>
</dbReference>
<dbReference type="PANTHER" id="PTHR43335">
    <property type="entry name" value="ABC TRANSPORTER, ATP-BINDING PROTEIN"/>
    <property type="match status" value="1"/>
</dbReference>
<dbReference type="PROSITE" id="PS50893">
    <property type="entry name" value="ABC_TRANSPORTER_2"/>
    <property type="match status" value="1"/>
</dbReference>
<evidence type="ECO:0000259" key="6">
    <source>
        <dbReference type="PROSITE" id="PS50893"/>
    </source>
</evidence>
<dbReference type="InterPro" id="IPR003439">
    <property type="entry name" value="ABC_transporter-like_ATP-bd"/>
</dbReference>
<sequence length="313" mass="33550">MLSVRDLVKVYPGPVTALQGVQLDLSPGMFGLLGPNGAGKSTFMRILAGLLEPTSGSVTLDGADIIAHPEMVRAKLGYLPQEFGFYPHLTGEQMLLHLLRLKGVTAQGGIDSLARELLDRVNLSFAAKRRVKGYSGGMRQRLGIAQAIAGDPRLVIVDEPTAGLDPEERLRFYHLLAELAENRIVVLSTHIVEDVAVLCPQFAVIRSGRLIARTTPRAAREAIAGAIFEGTVQPADLPELRRVRHVTQAILVEGRHRVRVYAPAGDPPAGFEPATPTLEDAYLVLMRTEGLEAGNGARSTGVPLAGDRAGAHS</sequence>
<evidence type="ECO:0000313" key="8">
    <source>
        <dbReference type="Proteomes" id="UP000317716"/>
    </source>
</evidence>
<dbReference type="Gene3D" id="3.40.50.300">
    <property type="entry name" value="P-loop containing nucleotide triphosphate hydrolases"/>
    <property type="match status" value="1"/>
</dbReference>
<dbReference type="GO" id="GO:0005524">
    <property type="term" value="F:ATP binding"/>
    <property type="evidence" value="ECO:0007669"/>
    <property type="project" value="UniProtKB-KW"/>
</dbReference>
<dbReference type="PROSITE" id="PS00211">
    <property type="entry name" value="ABC_TRANSPORTER_1"/>
    <property type="match status" value="1"/>
</dbReference>
<keyword evidence="3" id="KW-0547">Nucleotide-binding</keyword>
<protein>
    <submittedName>
        <fullName evidence="7">ABC transporter ATP-binding protein</fullName>
    </submittedName>
</protein>
<feature type="region of interest" description="Disordered" evidence="5">
    <location>
        <begin position="294"/>
        <end position="313"/>
    </location>
</feature>
<dbReference type="EMBL" id="VBOS01000052">
    <property type="protein sequence ID" value="TMQ59298.1"/>
    <property type="molecule type" value="Genomic_DNA"/>
</dbReference>
<dbReference type="CDD" id="cd03264">
    <property type="entry name" value="ABC_drug_resistance_like"/>
    <property type="match status" value="1"/>
</dbReference>
<evidence type="ECO:0000256" key="1">
    <source>
        <dbReference type="ARBA" id="ARBA00005417"/>
    </source>
</evidence>
<accession>A0A538T6Q0</accession>
<name>A0A538T6Q0_UNCEI</name>
<organism evidence="7 8">
    <name type="scientific">Eiseniibacteriota bacterium</name>
    <dbReference type="NCBI Taxonomy" id="2212470"/>
    <lineage>
        <taxon>Bacteria</taxon>
        <taxon>Candidatus Eiseniibacteriota</taxon>
    </lineage>
</organism>
<feature type="domain" description="ABC transporter" evidence="6">
    <location>
        <begin position="2"/>
        <end position="232"/>
    </location>
</feature>
<dbReference type="InterPro" id="IPR027417">
    <property type="entry name" value="P-loop_NTPase"/>
</dbReference>
<evidence type="ECO:0000256" key="4">
    <source>
        <dbReference type="ARBA" id="ARBA00022840"/>
    </source>
</evidence>
<evidence type="ECO:0000256" key="2">
    <source>
        <dbReference type="ARBA" id="ARBA00022448"/>
    </source>
</evidence>
<gene>
    <name evidence="7" type="ORF">E6K72_01755</name>
</gene>
<dbReference type="InterPro" id="IPR017871">
    <property type="entry name" value="ABC_transporter-like_CS"/>
</dbReference>
<keyword evidence="2" id="KW-0813">Transport</keyword>
<evidence type="ECO:0000313" key="7">
    <source>
        <dbReference type="EMBL" id="TMQ59298.1"/>
    </source>
</evidence>
<evidence type="ECO:0000256" key="3">
    <source>
        <dbReference type="ARBA" id="ARBA00022741"/>
    </source>
</evidence>
<dbReference type="PANTHER" id="PTHR43335:SF2">
    <property type="entry name" value="ABC TRANSPORTER, ATP-BINDING PROTEIN"/>
    <property type="match status" value="1"/>
</dbReference>
<evidence type="ECO:0000256" key="5">
    <source>
        <dbReference type="SAM" id="MobiDB-lite"/>
    </source>
</evidence>
<proteinExistence type="inferred from homology"/>
<dbReference type="Proteomes" id="UP000317716">
    <property type="component" value="Unassembled WGS sequence"/>
</dbReference>
<dbReference type="SUPFAM" id="SSF52540">
    <property type="entry name" value="P-loop containing nucleoside triphosphate hydrolases"/>
    <property type="match status" value="1"/>
</dbReference>
<comment type="similarity">
    <text evidence="1">Belongs to the ABC transporter superfamily.</text>
</comment>
<dbReference type="GO" id="GO:0016887">
    <property type="term" value="F:ATP hydrolysis activity"/>
    <property type="evidence" value="ECO:0007669"/>
    <property type="project" value="InterPro"/>
</dbReference>
<keyword evidence="4 7" id="KW-0067">ATP-binding</keyword>
<reference evidence="7 8" key="1">
    <citation type="journal article" date="2019" name="Nat. Microbiol.">
        <title>Mediterranean grassland soil C-N compound turnover is dependent on rainfall and depth, and is mediated by genomically divergent microorganisms.</title>
        <authorList>
            <person name="Diamond S."/>
            <person name="Andeer P.F."/>
            <person name="Li Z."/>
            <person name="Crits-Christoph A."/>
            <person name="Burstein D."/>
            <person name="Anantharaman K."/>
            <person name="Lane K.R."/>
            <person name="Thomas B.C."/>
            <person name="Pan C."/>
            <person name="Northen T.R."/>
            <person name="Banfield J.F."/>
        </authorList>
    </citation>
    <scope>NUCLEOTIDE SEQUENCE [LARGE SCALE GENOMIC DNA]</scope>
    <source>
        <strain evidence="7">WS_2</strain>
    </source>
</reference>
<dbReference type="AlphaFoldDB" id="A0A538T6Q0"/>
<dbReference type="Pfam" id="PF00005">
    <property type="entry name" value="ABC_tran"/>
    <property type="match status" value="1"/>
</dbReference>